<sequence>MTNIHGSPLVSFKKSDFDDAPLTCSTNISCHYMSFGCTANSKFFQCDGMNLSSSIFLHDSRTFDFIYVDKNDFRWNLNWRYSSFYKLNFEICCEDGDQYFLKLTFIVKDAPNLTHEVDDENDVPFSPDFDEYRLNLADSSAYQIEFWLVREELDAFLGQLYNLLSCPITYSSMEIHKFDLSQVVEFDAKSKSLSWDIRYHIEAIKSFGIVGKYFLFYVFCQNRKLSIMHLSEESIITHLESMYEHLKGDISLSSLTFHLVKRGATAANDSVRIKIICITPTRMIYGLDTETADCRAFRMFGVKNMIQIKFCDENLSHFPSYSPQCIKERVKLICTDGIKICGRQYYELAASSSLFREDGAIFYATNDKRDIPRLLNEIGDFKEESAAKVAARIGLFFSSSTKFRKISQGEVYLIEDFESNTLNSAGKPYCFSDGCGIISSQVAEDIARHLGLRDSYTPSAFQIRYAGYKGMLAVDRKDERLIGNGGKYVACFRDSQKKFDVRDYGKSIDFDIVAYSKPLPAKFPRPFTAILDWLTRDAGVEKYDQFRQQLWEMQKQEFNNLMIPLLYENAFIDCIIRLPKYVPVTKMKAKHLLLNEPFFRSMVSADAIQKATSLVKKARLPIDENDGRSAFGIIDTTGSLREGEIFFQYSETANSKNPSKRKIIKVGPVGITRSPIYRGGDICFVEAVDAPDLHHLVDVLVFPTDGIRPLSSDIGGGDLDGDLYIVFWNSAFLLPYNAPAADYTILGTENLATVNLDQLQEASANHREEYMQNNYIGNISTTHLAHLCDLPPDHPDVERIAKKADVAVNFFKSGIPAEPLEFYEKVKFFPKYMEKRNCPAYTNSNILNELHDFSDTLYNLIEIAVKEDEKLHRKTRYTVDNAEILKDDREMFGHYKAEVHAIMNEHKIQSEGELFANTYHDLPGMNRKSNNKRLADARKTVSDIFRKFREIILDFFSKDWRRKMEEADENIFSFKLPNLTPEMIRLAKSYYALAQEDGSCLSFPWIIWEGLDAWWSKTPIFTVNSFGRKFETDLSFQLNDDENDILQNFQEPYLQYPWITTFTEIFYEWRQTQEVNICHEDQHSLLNHFINLTKKAAAYATIILAAFSPESNIFENLNTKIIAPPPFVISVPRFWSQLFQEQYKLLEEESGCKEVKIRLRYEHPGYHHFTIMSRGTLEACQKLEKMLTPVVEANPESSMQEIKKQKWRAMKKLLQNLFDFPYECYARNSTSDEGSGAPDFLSNCRRRRRRFSEAHDARERLPSVKRSPNNSISIKSECNN</sequence>
<evidence type="ECO:0000313" key="1">
    <source>
        <dbReference type="Proteomes" id="UP000887579"/>
    </source>
</evidence>
<name>A0AC34F363_9BILA</name>
<organism evidence="1 2">
    <name type="scientific">Panagrolaimus sp. ES5</name>
    <dbReference type="NCBI Taxonomy" id="591445"/>
    <lineage>
        <taxon>Eukaryota</taxon>
        <taxon>Metazoa</taxon>
        <taxon>Ecdysozoa</taxon>
        <taxon>Nematoda</taxon>
        <taxon>Chromadorea</taxon>
        <taxon>Rhabditida</taxon>
        <taxon>Tylenchina</taxon>
        <taxon>Panagrolaimomorpha</taxon>
        <taxon>Panagrolaimoidea</taxon>
        <taxon>Panagrolaimidae</taxon>
        <taxon>Panagrolaimus</taxon>
    </lineage>
</organism>
<protein>
    <submittedName>
        <fullName evidence="2">RNA-dependent RNA polymerase</fullName>
    </submittedName>
</protein>
<dbReference type="Proteomes" id="UP000887579">
    <property type="component" value="Unplaced"/>
</dbReference>
<dbReference type="WBParaSite" id="ES5_v2.g11434.t1">
    <property type="protein sequence ID" value="ES5_v2.g11434.t1"/>
    <property type="gene ID" value="ES5_v2.g11434"/>
</dbReference>
<evidence type="ECO:0000313" key="2">
    <source>
        <dbReference type="WBParaSite" id="ES5_v2.g11434.t1"/>
    </source>
</evidence>
<reference evidence="2" key="1">
    <citation type="submission" date="2022-11" db="UniProtKB">
        <authorList>
            <consortium name="WormBaseParasite"/>
        </authorList>
    </citation>
    <scope>IDENTIFICATION</scope>
</reference>
<accession>A0AC34F363</accession>
<proteinExistence type="predicted"/>